<dbReference type="EMBL" id="LXQA010580220">
    <property type="protein sequence ID" value="MCI60373.1"/>
    <property type="molecule type" value="Genomic_DNA"/>
</dbReference>
<sequence>MRETPFPFYASSKMNPLDHRNIEKKFYETSSLFLVELTPRKGRDLGDVEGSQG</sequence>
<feature type="non-terminal residue" evidence="1">
    <location>
        <position position="53"/>
    </location>
</feature>
<keyword evidence="2" id="KW-1185">Reference proteome</keyword>
<protein>
    <submittedName>
        <fullName evidence="1">Uncharacterized protein</fullName>
    </submittedName>
</protein>
<evidence type="ECO:0000313" key="2">
    <source>
        <dbReference type="Proteomes" id="UP000265520"/>
    </source>
</evidence>
<dbReference type="Proteomes" id="UP000265520">
    <property type="component" value="Unassembled WGS sequence"/>
</dbReference>
<evidence type="ECO:0000313" key="1">
    <source>
        <dbReference type="EMBL" id="MCI60373.1"/>
    </source>
</evidence>
<comment type="caution">
    <text evidence="1">The sequence shown here is derived from an EMBL/GenBank/DDBJ whole genome shotgun (WGS) entry which is preliminary data.</text>
</comment>
<dbReference type="AlphaFoldDB" id="A0A392TGW9"/>
<organism evidence="1 2">
    <name type="scientific">Trifolium medium</name>
    <dbReference type="NCBI Taxonomy" id="97028"/>
    <lineage>
        <taxon>Eukaryota</taxon>
        <taxon>Viridiplantae</taxon>
        <taxon>Streptophyta</taxon>
        <taxon>Embryophyta</taxon>
        <taxon>Tracheophyta</taxon>
        <taxon>Spermatophyta</taxon>
        <taxon>Magnoliopsida</taxon>
        <taxon>eudicotyledons</taxon>
        <taxon>Gunneridae</taxon>
        <taxon>Pentapetalae</taxon>
        <taxon>rosids</taxon>
        <taxon>fabids</taxon>
        <taxon>Fabales</taxon>
        <taxon>Fabaceae</taxon>
        <taxon>Papilionoideae</taxon>
        <taxon>50 kb inversion clade</taxon>
        <taxon>NPAAA clade</taxon>
        <taxon>Hologalegina</taxon>
        <taxon>IRL clade</taxon>
        <taxon>Trifolieae</taxon>
        <taxon>Trifolium</taxon>
    </lineage>
</organism>
<proteinExistence type="predicted"/>
<accession>A0A392TGW9</accession>
<name>A0A392TGW9_9FABA</name>
<reference evidence="1 2" key="1">
    <citation type="journal article" date="2018" name="Front. Plant Sci.">
        <title>Red Clover (Trifolium pratense) and Zigzag Clover (T. medium) - A Picture of Genomic Similarities and Differences.</title>
        <authorList>
            <person name="Dluhosova J."/>
            <person name="Istvanek J."/>
            <person name="Nedelnik J."/>
            <person name="Repkova J."/>
        </authorList>
    </citation>
    <scope>NUCLEOTIDE SEQUENCE [LARGE SCALE GENOMIC DNA]</scope>
    <source>
        <strain evidence="2">cv. 10/8</strain>
        <tissue evidence="1">Leaf</tissue>
    </source>
</reference>